<organism evidence="4 5">
    <name type="scientific">Abeliophyllum distichum</name>
    <dbReference type="NCBI Taxonomy" id="126358"/>
    <lineage>
        <taxon>Eukaryota</taxon>
        <taxon>Viridiplantae</taxon>
        <taxon>Streptophyta</taxon>
        <taxon>Embryophyta</taxon>
        <taxon>Tracheophyta</taxon>
        <taxon>Spermatophyta</taxon>
        <taxon>Magnoliopsida</taxon>
        <taxon>eudicotyledons</taxon>
        <taxon>Gunneridae</taxon>
        <taxon>Pentapetalae</taxon>
        <taxon>asterids</taxon>
        <taxon>lamiids</taxon>
        <taxon>Lamiales</taxon>
        <taxon>Oleaceae</taxon>
        <taxon>Forsythieae</taxon>
        <taxon>Abeliophyllum</taxon>
    </lineage>
</organism>
<proteinExistence type="inferred from homology"/>
<comment type="caution">
    <text evidence="4">The sequence shown here is derived from an EMBL/GenBank/DDBJ whole genome shotgun (WGS) entry which is preliminary data.</text>
</comment>
<dbReference type="InterPro" id="IPR024949">
    <property type="entry name" value="Bet_v_I_allergen"/>
</dbReference>
<reference evidence="5" key="1">
    <citation type="submission" date="2024-07" db="EMBL/GenBank/DDBJ databases">
        <title>Two chromosome-level genome assemblies of Korean endemic species Abeliophyllum distichum and Forsythia ovata (Oleaceae).</title>
        <authorList>
            <person name="Jang H."/>
        </authorList>
    </citation>
    <scope>NUCLEOTIDE SEQUENCE [LARGE SCALE GENOMIC DNA]</scope>
</reference>
<protein>
    <submittedName>
        <fullName evidence="4">Major allergen Pru ar 1-like</fullName>
    </submittedName>
</protein>
<dbReference type="PANTHER" id="PTHR31213">
    <property type="entry name" value="OS08G0374000 PROTEIN-RELATED"/>
    <property type="match status" value="1"/>
</dbReference>
<keyword evidence="2" id="KW-0611">Plant defense</keyword>
<dbReference type="EMBL" id="JBFOLK010000011">
    <property type="protein sequence ID" value="KAL2475044.1"/>
    <property type="molecule type" value="Genomic_DNA"/>
</dbReference>
<sequence>MPLLFKDMAITTFTEEHTSPVPPSRIFKASIVDSHNLIPKLMPQAIKSIQIIQGNGGAGSIKQINFAEGSNFSSVKYHIDELDEKTYTYNYTLLEGGALTDGLEKITYEIKFELAPDGGSINKVTSKYHTKDDFKLKEEDIKAGKERVLAMYKVVEAHLLQNPDAYV</sequence>
<evidence type="ECO:0000256" key="2">
    <source>
        <dbReference type="RuleBase" id="RU000409"/>
    </source>
</evidence>
<dbReference type="PANTHER" id="PTHR31213:SF70">
    <property type="entry name" value="MAJOR ALLERGEN PRU AR 1-LIKE"/>
    <property type="match status" value="1"/>
</dbReference>
<dbReference type="CDD" id="cd07816">
    <property type="entry name" value="Bet_v1-like"/>
    <property type="match status" value="1"/>
</dbReference>
<dbReference type="InterPro" id="IPR050279">
    <property type="entry name" value="Plant_def-hormone_signal"/>
</dbReference>
<dbReference type="Pfam" id="PF00407">
    <property type="entry name" value="Bet_v_1"/>
    <property type="match status" value="1"/>
</dbReference>
<comment type="similarity">
    <text evidence="1 2">Belongs to the BetVI family.</text>
</comment>
<evidence type="ECO:0000259" key="3">
    <source>
        <dbReference type="Pfam" id="PF00407"/>
    </source>
</evidence>
<feature type="domain" description="Bet v I/Major latex protein" evidence="3">
    <location>
        <begin position="10"/>
        <end position="162"/>
    </location>
</feature>
<dbReference type="FunFam" id="3.30.530.20:FF:000007">
    <property type="entry name" value="Major pollen allergen Bet v 1-A"/>
    <property type="match status" value="1"/>
</dbReference>
<keyword evidence="5" id="KW-1185">Reference proteome</keyword>
<name>A0ABD1QJ87_9LAMI</name>
<keyword evidence="2" id="KW-0568">Pathogenesis-related protein</keyword>
<evidence type="ECO:0000256" key="1">
    <source>
        <dbReference type="ARBA" id="ARBA00009744"/>
    </source>
</evidence>
<evidence type="ECO:0000313" key="5">
    <source>
        <dbReference type="Proteomes" id="UP001604336"/>
    </source>
</evidence>
<dbReference type="Proteomes" id="UP001604336">
    <property type="component" value="Unassembled WGS sequence"/>
</dbReference>
<gene>
    <name evidence="4" type="ORF">Adt_35780</name>
</gene>
<dbReference type="PROSITE" id="PS00451">
    <property type="entry name" value="PATHOGENESIS_BETVI"/>
    <property type="match status" value="1"/>
</dbReference>
<dbReference type="PRINTS" id="PR00634">
    <property type="entry name" value="BETALLERGEN"/>
</dbReference>
<dbReference type="AlphaFoldDB" id="A0ABD1QJ87"/>
<dbReference type="SUPFAM" id="SSF55961">
    <property type="entry name" value="Bet v1-like"/>
    <property type="match status" value="1"/>
</dbReference>
<dbReference type="InterPro" id="IPR023393">
    <property type="entry name" value="START-like_dom_sf"/>
</dbReference>
<accession>A0ABD1QJ87</accession>
<dbReference type="InterPro" id="IPR000916">
    <property type="entry name" value="Bet_v_I/MLP"/>
</dbReference>
<dbReference type="Gene3D" id="3.30.530.20">
    <property type="match status" value="1"/>
</dbReference>
<evidence type="ECO:0000313" key="4">
    <source>
        <dbReference type="EMBL" id="KAL2475044.1"/>
    </source>
</evidence>
<dbReference type="GO" id="GO:0006952">
    <property type="term" value="P:defense response"/>
    <property type="evidence" value="ECO:0007669"/>
    <property type="project" value="UniProtKB-KW"/>
</dbReference>